<dbReference type="EMBL" id="CAUJNA010000561">
    <property type="protein sequence ID" value="CAJ1378706.1"/>
    <property type="molecule type" value="Genomic_DNA"/>
</dbReference>
<keyword evidence="1" id="KW-0479">Metal-binding</keyword>
<dbReference type="AlphaFoldDB" id="A0AA36MNT1"/>
<dbReference type="CDD" id="cd05121">
    <property type="entry name" value="ABC1_ADCK3-like"/>
    <property type="match status" value="1"/>
</dbReference>
<protein>
    <recommendedName>
        <fullName evidence="5">FYVE-type domain-containing protein</fullName>
    </recommendedName>
</protein>
<keyword evidence="2 4" id="KW-0863">Zinc-finger</keyword>
<gene>
    <name evidence="6" type="ORF">EVOR1521_LOCUS7173</name>
</gene>
<dbReference type="Proteomes" id="UP001178507">
    <property type="component" value="Unassembled WGS sequence"/>
</dbReference>
<evidence type="ECO:0000259" key="5">
    <source>
        <dbReference type="PROSITE" id="PS50178"/>
    </source>
</evidence>
<dbReference type="GO" id="GO:0008270">
    <property type="term" value="F:zinc ion binding"/>
    <property type="evidence" value="ECO:0007669"/>
    <property type="project" value="UniProtKB-KW"/>
</dbReference>
<keyword evidence="3" id="KW-0862">Zinc</keyword>
<name>A0AA36MNT1_9DINO</name>
<dbReference type="Gene3D" id="3.40.710.10">
    <property type="entry name" value="DD-peptidase/beta-lactamase superfamily"/>
    <property type="match status" value="1"/>
</dbReference>
<evidence type="ECO:0000313" key="7">
    <source>
        <dbReference type="Proteomes" id="UP001178507"/>
    </source>
</evidence>
<dbReference type="SUPFAM" id="SSF57903">
    <property type="entry name" value="FYVE/PHD zinc finger"/>
    <property type="match status" value="1"/>
</dbReference>
<dbReference type="InterPro" id="IPR000306">
    <property type="entry name" value="Znf_FYVE"/>
</dbReference>
<feature type="domain" description="FYVE-type" evidence="5">
    <location>
        <begin position="158"/>
        <end position="202"/>
    </location>
</feature>
<dbReference type="Pfam" id="PF03109">
    <property type="entry name" value="ABC1"/>
    <property type="match status" value="1"/>
</dbReference>
<proteinExistence type="predicted"/>
<dbReference type="PANTHER" id="PTHR43173:SF3">
    <property type="entry name" value="ABC1 FAMILY PROTEIN"/>
    <property type="match status" value="1"/>
</dbReference>
<organism evidence="6 7">
    <name type="scientific">Effrenium voratum</name>
    <dbReference type="NCBI Taxonomy" id="2562239"/>
    <lineage>
        <taxon>Eukaryota</taxon>
        <taxon>Sar</taxon>
        <taxon>Alveolata</taxon>
        <taxon>Dinophyceae</taxon>
        <taxon>Suessiales</taxon>
        <taxon>Symbiodiniaceae</taxon>
        <taxon>Effrenium</taxon>
    </lineage>
</organism>
<dbReference type="Gene3D" id="3.30.40.10">
    <property type="entry name" value="Zinc/RING finger domain, C3HC4 (zinc finger)"/>
    <property type="match status" value="1"/>
</dbReference>
<dbReference type="Pfam" id="PF01363">
    <property type="entry name" value="FYVE"/>
    <property type="match status" value="1"/>
</dbReference>
<comment type="caution">
    <text evidence="6">The sequence shown here is derived from an EMBL/GenBank/DDBJ whole genome shotgun (WGS) entry which is preliminary data.</text>
</comment>
<dbReference type="PANTHER" id="PTHR43173">
    <property type="entry name" value="ABC1 FAMILY PROTEIN"/>
    <property type="match status" value="1"/>
</dbReference>
<evidence type="ECO:0000256" key="1">
    <source>
        <dbReference type="ARBA" id="ARBA00022723"/>
    </source>
</evidence>
<dbReference type="InterPro" id="IPR004147">
    <property type="entry name" value="ABC1_dom"/>
</dbReference>
<dbReference type="InterPro" id="IPR001466">
    <property type="entry name" value="Beta-lactam-related"/>
</dbReference>
<dbReference type="InterPro" id="IPR051130">
    <property type="entry name" value="Mito_struct-func_regulator"/>
</dbReference>
<evidence type="ECO:0000313" key="6">
    <source>
        <dbReference type="EMBL" id="CAJ1378706.1"/>
    </source>
</evidence>
<dbReference type="SMART" id="SM00064">
    <property type="entry name" value="FYVE"/>
    <property type="match status" value="1"/>
</dbReference>
<dbReference type="InterPro" id="IPR011011">
    <property type="entry name" value="Znf_FYVE_PHD"/>
</dbReference>
<evidence type="ECO:0000256" key="4">
    <source>
        <dbReference type="PROSITE-ProRule" id="PRU00091"/>
    </source>
</evidence>
<dbReference type="Pfam" id="PF00144">
    <property type="entry name" value="Beta-lactamase"/>
    <property type="match status" value="1"/>
</dbReference>
<dbReference type="InterPro" id="IPR011009">
    <property type="entry name" value="Kinase-like_dom_sf"/>
</dbReference>
<dbReference type="InterPro" id="IPR013083">
    <property type="entry name" value="Znf_RING/FYVE/PHD"/>
</dbReference>
<dbReference type="InterPro" id="IPR012338">
    <property type="entry name" value="Beta-lactam/transpept-like"/>
</dbReference>
<accession>A0AA36MNT1</accession>
<dbReference type="SUPFAM" id="SSF56112">
    <property type="entry name" value="Protein kinase-like (PK-like)"/>
    <property type="match status" value="1"/>
</dbReference>
<dbReference type="InterPro" id="IPR017455">
    <property type="entry name" value="Znf_FYVE-rel"/>
</dbReference>
<dbReference type="SUPFAM" id="SSF56601">
    <property type="entry name" value="beta-lactamase/transpeptidase-like"/>
    <property type="match status" value="1"/>
</dbReference>
<dbReference type="PROSITE" id="PS50178">
    <property type="entry name" value="ZF_FYVE"/>
    <property type="match status" value="1"/>
</dbReference>
<sequence length="1156" mass="126692">MDATKLEKLNETLAALPVRGDYNLQVFLADEPAYLKTHQQRLRVALGQAPSPRTTLRLDSAETAQRLMAGGKRAAIGLLAQGKLRLEGDLGQLEELRQELAPHGPSLEQAAEALMSSDTAAKGGLWTRIPEADGAFWSGLRVRWLPNEAADCCMSESCGRAFTLLRRRHHCRGCGRIFCDACAPPRGSPPERRCGRCWSARRGVSGPPAAGLPTPAPMPEPEAPIAKSQSTTELLVEFHVEDALNGVRFWRRGVFGLSLAATAYLVAALRSQERLLLSPFLLLAFFLRRWLLRYAEVGWMCLVILCKVLSARMRCSQRPALAAEAIWALCHKVNARFLFDTVVSLGGFWVKLAQTASVMSALPDAYVEELSKLQDAMPADSLEDVEALLSQELGPKWRERIRLDTGPVLGSATIAQVHRATFLGPEGQELPGVIKVQHRGVEEKLLVDISASVMMGRVLTWLIPHLFSDLSSTIQDTAEMSKAELDFRVEAKSQTLAREKILDAGLDVLVPKVIEEFVTKRVLAMDFVKGVKITEYAGAGVSKQQRTEVLAKLINFYGFTLHGPIFNCDPHPGNLLVEKETGRLCVLDWGQVRQLAQPERFAYAKIFMASMTEDVHLFVEGCKTLGFEFQDMDGKPDPTPIVMINALRFLLRDSRPIAQSRADFVQLEQVFGKLDGETKAIQTGGEQIVKGPLMPLTKTVSLLFEVSSRLDVSLPLMHMFVCHGYPMLLKEMGHGSVQARPSQGSFVLEPSHAAGGASAAPRLAAELLQLLEELHARGRILGAQLCVLDLETGDTLADLALGHCSWLRPVPVTSKTIFNILEISKMFLAFSVLRLVDQKRLQLSTALQDSALGKVTVEQALSHTSGHLKCAPGSSDLAFRDFCDAARMGEELRKEEPLLKPGLRQQYHHACGLWSSEACKKARTELEPCWSSFMEEAGGSVHLRAPSPASAPAGFAEPVPQMRSPSLEDLSKRMVEFEHFVDATNRGRAKTASQAEKAENAMWMSFFGREHWFNPAALNRELPRSSLLPGLQAFATAKDTAQALRGAKRLLSPTLWREASRSRRPNAGEATRMPHHLECFREAEWGLGLQLLTLPDGTARALGHCASNGSVVAVLPGARPLVAAFLVNRSDGFDAQKEVLAALVRHAGATEPAASG</sequence>
<reference evidence="6" key="1">
    <citation type="submission" date="2023-08" db="EMBL/GenBank/DDBJ databases">
        <authorList>
            <person name="Chen Y."/>
            <person name="Shah S."/>
            <person name="Dougan E. K."/>
            <person name="Thang M."/>
            <person name="Chan C."/>
        </authorList>
    </citation>
    <scope>NUCLEOTIDE SEQUENCE</scope>
</reference>
<evidence type="ECO:0000256" key="2">
    <source>
        <dbReference type="ARBA" id="ARBA00022771"/>
    </source>
</evidence>
<keyword evidence="7" id="KW-1185">Reference proteome</keyword>
<evidence type="ECO:0000256" key="3">
    <source>
        <dbReference type="ARBA" id="ARBA00022833"/>
    </source>
</evidence>